<feature type="region of interest" description="Disordered" evidence="1">
    <location>
        <begin position="1"/>
        <end position="23"/>
    </location>
</feature>
<dbReference type="Proteomes" id="UP000053831">
    <property type="component" value="Unassembled WGS sequence"/>
</dbReference>
<proteinExistence type="predicted"/>
<reference evidence="3 4" key="1">
    <citation type="submission" date="2015-07" db="EMBL/GenBank/DDBJ databases">
        <title>The genome of the fungus Escovopsis weberi, a specialized disease agent of ant agriculture.</title>
        <authorList>
            <person name="de Man T.J."/>
            <person name="Stajich J.E."/>
            <person name="Kubicek C.P."/>
            <person name="Chenthamara K."/>
            <person name="Atanasova L."/>
            <person name="Druzhinina I.S."/>
            <person name="Birnbaum S."/>
            <person name="Barribeau S.M."/>
            <person name="Teiling C."/>
            <person name="Suen G."/>
            <person name="Currie C."/>
            <person name="Gerardo N.M."/>
        </authorList>
    </citation>
    <scope>NUCLEOTIDE SEQUENCE [LARGE SCALE GENOMIC DNA]</scope>
</reference>
<evidence type="ECO:0000259" key="2">
    <source>
        <dbReference type="Pfam" id="PF24355"/>
    </source>
</evidence>
<feature type="compositionally biased region" description="Low complexity" evidence="1">
    <location>
        <begin position="144"/>
        <end position="154"/>
    </location>
</feature>
<feature type="compositionally biased region" description="Low complexity" evidence="1">
    <location>
        <begin position="176"/>
        <end position="188"/>
    </location>
</feature>
<name>A0A0M8MU60_ESCWE</name>
<organism evidence="3 4">
    <name type="scientific">Escovopsis weberi</name>
    <dbReference type="NCBI Taxonomy" id="150374"/>
    <lineage>
        <taxon>Eukaryota</taxon>
        <taxon>Fungi</taxon>
        <taxon>Dikarya</taxon>
        <taxon>Ascomycota</taxon>
        <taxon>Pezizomycotina</taxon>
        <taxon>Sordariomycetes</taxon>
        <taxon>Hypocreomycetidae</taxon>
        <taxon>Hypocreales</taxon>
        <taxon>Hypocreaceae</taxon>
        <taxon>Escovopsis</taxon>
    </lineage>
</organism>
<feature type="compositionally biased region" description="Basic and acidic residues" evidence="1">
    <location>
        <begin position="455"/>
        <end position="467"/>
    </location>
</feature>
<sequence length="515" mass="55889">MQTLASELASALGVAPPTGKTAAKRHLDDVIRGLEEWNAKWLQELVTKVKSELAQSAEHDARSIQSLSSREASIPRSSSPSSSSSSSSSSASKPYQPTVEDIRTPEDDFELGRCFPKPASPQTINVPPAAPSSPHLSHPPSPPSSSSSSLSSASPSPPPSPASSYSYENTPLHSRPSSPSAAAPAKAANSRCCEPDAPPARPGVRFSDRPPHLAPVITRQRPPSHPRDGTGGPRLSAVDAKWGTLFDERDEPTPELGRFLRGIANYIIAEYAPVDSLVITPEKLQRFYTEYKLDQESIPFQRIFDSTHPITIRALELLYLDLRCEHHLVPPPRSCTPRIPALTPAGFQAWATMLIRAAPGREARRLALMAQDLPLVADDRSPSHHSPLDHTLPSCKPERLPRQLSRHLFPERPSSRALDALAAACAAWRDAILLAPAEQRPAPDARHAAPRTHSHSCEVEDRPERAGGRRSSGSGTGGAQGRCARGRRMEASGYVYARSREPSPPGLAERSRRRR</sequence>
<dbReference type="STRING" id="150374.A0A0M8MU60"/>
<evidence type="ECO:0000256" key="1">
    <source>
        <dbReference type="SAM" id="MobiDB-lite"/>
    </source>
</evidence>
<feature type="compositionally biased region" description="Basic and acidic residues" evidence="1">
    <location>
        <begin position="378"/>
        <end position="388"/>
    </location>
</feature>
<feature type="region of interest" description="Disordered" evidence="1">
    <location>
        <begin position="53"/>
        <end position="235"/>
    </location>
</feature>
<protein>
    <recommendedName>
        <fullName evidence="2">DUF7514 domain-containing protein</fullName>
    </recommendedName>
</protein>
<evidence type="ECO:0000313" key="4">
    <source>
        <dbReference type="Proteomes" id="UP000053831"/>
    </source>
</evidence>
<dbReference type="OrthoDB" id="5413703at2759"/>
<dbReference type="InterPro" id="IPR055936">
    <property type="entry name" value="DUF7514"/>
</dbReference>
<dbReference type="AlphaFoldDB" id="A0A0M8MU60"/>
<dbReference type="PANTHER" id="PTHR39611:SF1">
    <property type="entry name" value="HYDROXYPROLINE-RICH GLYCOPROTEIN DZ-HRGP"/>
    <property type="match status" value="1"/>
</dbReference>
<evidence type="ECO:0000313" key="3">
    <source>
        <dbReference type="EMBL" id="KOS18558.1"/>
    </source>
</evidence>
<dbReference type="EMBL" id="LGSR01000020">
    <property type="protein sequence ID" value="KOS18558.1"/>
    <property type="molecule type" value="Genomic_DNA"/>
</dbReference>
<gene>
    <name evidence="3" type="ORF">ESCO_001311</name>
</gene>
<comment type="caution">
    <text evidence="3">The sequence shown here is derived from an EMBL/GenBank/DDBJ whole genome shotgun (WGS) entry which is preliminary data.</text>
</comment>
<feature type="domain" description="DUF7514" evidence="2">
    <location>
        <begin position="243"/>
        <end position="422"/>
    </location>
</feature>
<keyword evidence="4" id="KW-1185">Reference proteome</keyword>
<accession>A0A0M8MU60</accession>
<feature type="region of interest" description="Disordered" evidence="1">
    <location>
        <begin position="440"/>
        <end position="515"/>
    </location>
</feature>
<dbReference type="Pfam" id="PF24355">
    <property type="entry name" value="DUF7514"/>
    <property type="match status" value="1"/>
</dbReference>
<dbReference type="PANTHER" id="PTHR39611">
    <property type="entry name" value="HYDROXYPROLINE-RICH GLYCOPROTEIN DZ-HRGP-RELATED"/>
    <property type="match status" value="1"/>
</dbReference>
<feature type="region of interest" description="Disordered" evidence="1">
    <location>
        <begin position="378"/>
        <end position="397"/>
    </location>
</feature>
<feature type="compositionally biased region" description="Low complexity" evidence="1">
    <location>
        <begin position="66"/>
        <end position="92"/>
    </location>
</feature>
<feature type="compositionally biased region" description="Basic and acidic residues" evidence="1">
    <location>
        <begin position="53"/>
        <end position="62"/>
    </location>
</feature>